<dbReference type="Proteomes" id="UP000071778">
    <property type="component" value="Chromosome"/>
</dbReference>
<proteinExistence type="predicted"/>
<evidence type="ECO:0000313" key="1">
    <source>
        <dbReference type="EMBL" id="AMP08638.1"/>
    </source>
</evidence>
<organism evidence="1 2">
    <name type="scientific">Collimonas arenae</name>
    <dbReference type="NCBI Taxonomy" id="279058"/>
    <lineage>
        <taxon>Bacteria</taxon>
        <taxon>Pseudomonadati</taxon>
        <taxon>Pseudomonadota</taxon>
        <taxon>Betaproteobacteria</taxon>
        <taxon>Burkholderiales</taxon>
        <taxon>Oxalobacteraceae</taxon>
        <taxon>Collimonas</taxon>
    </lineage>
</organism>
<name>A0A127PLV5_9BURK</name>
<protein>
    <submittedName>
        <fullName evidence="1">Uncharacterized protein</fullName>
    </submittedName>
</protein>
<reference evidence="1 2" key="1">
    <citation type="submission" date="2015-11" db="EMBL/GenBank/DDBJ databases">
        <title>Exploring the genomic traits of fungus-feeding bacterial genus Collimonas.</title>
        <authorList>
            <person name="Song C."/>
            <person name="Schmidt R."/>
            <person name="de Jager V."/>
            <person name="Krzyzanowska D."/>
            <person name="Jongedijk E."/>
            <person name="Cankar K."/>
            <person name="Beekwilder J."/>
            <person name="van Veen A."/>
            <person name="de Boer W."/>
            <person name="van Veen J.A."/>
            <person name="Garbeva P."/>
        </authorList>
    </citation>
    <scope>NUCLEOTIDE SEQUENCE [LARGE SCALE GENOMIC DNA]</scope>
    <source>
        <strain evidence="1 2">Ter282</strain>
    </source>
</reference>
<dbReference type="AlphaFoldDB" id="A0A127PLV5"/>
<evidence type="ECO:0000313" key="2">
    <source>
        <dbReference type="Proteomes" id="UP000071778"/>
    </source>
</evidence>
<dbReference type="EMBL" id="CP013235">
    <property type="protein sequence ID" value="AMP08638.1"/>
    <property type="molecule type" value="Genomic_DNA"/>
</dbReference>
<gene>
    <name evidence="1" type="ORF">CAter282_0836</name>
</gene>
<keyword evidence="2" id="KW-1185">Reference proteome</keyword>
<accession>A0A127PLV5</accession>
<sequence length="43" mass="4948">MTPNFFVGNAASTKYSEFARQWTIGCHAIDKKIQWRDSVNQSI</sequence>